<evidence type="ECO:0000313" key="2">
    <source>
        <dbReference type="EMBL" id="UNS95881.1"/>
    </source>
</evidence>
<evidence type="ECO:0000259" key="1">
    <source>
        <dbReference type="Pfam" id="PF13468"/>
    </source>
</evidence>
<dbReference type="Gene3D" id="3.10.180.10">
    <property type="entry name" value="2,3-Dihydroxybiphenyl 1,2-Dioxygenase, domain 1"/>
    <property type="match status" value="1"/>
</dbReference>
<keyword evidence="3" id="KW-1185">Reference proteome</keyword>
<name>A0ABY3XN84_9ACTN</name>
<dbReference type="EMBL" id="CP093846">
    <property type="protein sequence ID" value="UNS95881.1"/>
    <property type="molecule type" value="Genomic_DNA"/>
</dbReference>
<dbReference type="Pfam" id="PF13468">
    <property type="entry name" value="Glyoxalase_3"/>
    <property type="match status" value="1"/>
</dbReference>
<dbReference type="SUPFAM" id="SSF54593">
    <property type="entry name" value="Glyoxalase/Bleomycin resistance protein/Dihydroxybiphenyl dioxygenase"/>
    <property type="match status" value="1"/>
</dbReference>
<feature type="domain" description="Glyoxalase-like" evidence="1">
    <location>
        <begin position="16"/>
        <end position="190"/>
    </location>
</feature>
<dbReference type="InterPro" id="IPR029068">
    <property type="entry name" value="Glyas_Bleomycin-R_OHBP_Dase"/>
</dbReference>
<dbReference type="RefSeq" id="WP_242749811.1">
    <property type="nucleotide sequence ID" value="NZ_CP093846.1"/>
</dbReference>
<protein>
    <submittedName>
        <fullName evidence="2">VOC family protein</fullName>
    </submittedName>
</protein>
<dbReference type="Proteomes" id="UP001202244">
    <property type="component" value="Chromosome"/>
</dbReference>
<proteinExistence type="predicted"/>
<reference evidence="2 3" key="1">
    <citation type="journal article" date="2023" name="Microbiol. Spectr.">
        <title>Synergy between Genome Mining, Metabolomics, and Bioinformatics Uncovers Antibacterial Chlorinated Carbazole Alkaloids and Their Biosynthetic Gene Cluster from Streptomyces tubbatahanensis sp. nov., a Novel Actinomycete Isolated from Sulu Sea, Philippines.</title>
        <authorList>
            <person name="Tenebro C.P."/>
            <person name="Trono D.J.V.L."/>
            <person name="Balida L.A.P."/>
            <person name="Bayog L.K.A."/>
            <person name="Bruna J.R."/>
            <person name="Sabido E.M."/>
            <person name="Caspe D.P.C."/>
            <person name="de Los Santos E.L.C."/>
            <person name="Saludes J.P."/>
            <person name="Dalisay D.S."/>
        </authorList>
    </citation>
    <scope>NUCLEOTIDE SEQUENCE [LARGE SCALE GENOMIC DNA]</scope>
    <source>
        <strain evidence="2 3">DSD3025</strain>
    </source>
</reference>
<sequence>MTEPSPRSSLSRRCSHVLVRVHDLPRAVDGFRAAGFQVAYATAPERKALHAHVWFPEGPVIELVTTPPVARWMRLAVDLRFGRGAGERMLRWAGQEEGFCDLALLVEDVELADLTRELAADGVPCGRAVRWRRRRPDGNETHFAFSYPRSGRLPFLVTAYDPPQHPADVRHPNGARAISRIVLGVRPADLPAVRRLAGDAPGLRLEEAPVTAVRDVHLAGLAEPLDRALLHGAVLVPADTTPMPPITHDKGSSTS</sequence>
<accession>A0ABY3XN84</accession>
<dbReference type="InterPro" id="IPR025870">
    <property type="entry name" value="Glyoxalase-like_dom"/>
</dbReference>
<gene>
    <name evidence="2" type="ORF">MMF93_04760</name>
</gene>
<organism evidence="2 3">
    <name type="scientific">Streptomyces tubbatahanensis</name>
    <dbReference type="NCBI Taxonomy" id="2923272"/>
    <lineage>
        <taxon>Bacteria</taxon>
        <taxon>Bacillati</taxon>
        <taxon>Actinomycetota</taxon>
        <taxon>Actinomycetes</taxon>
        <taxon>Kitasatosporales</taxon>
        <taxon>Streptomycetaceae</taxon>
        <taxon>Streptomyces</taxon>
    </lineage>
</organism>
<evidence type="ECO:0000313" key="3">
    <source>
        <dbReference type="Proteomes" id="UP001202244"/>
    </source>
</evidence>